<feature type="transmembrane region" description="Helical" evidence="14">
    <location>
        <begin position="308"/>
        <end position="328"/>
    </location>
</feature>
<accession>W9S2Q1</accession>
<evidence type="ECO:0000256" key="5">
    <source>
        <dbReference type="ARBA" id="ARBA00022723"/>
    </source>
</evidence>
<dbReference type="SMART" id="SM00665">
    <property type="entry name" value="B561"/>
    <property type="match status" value="1"/>
</dbReference>
<keyword evidence="5 12" id="KW-0479">Metal-binding</keyword>
<dbReference type="PROSITE" id="PS50939">
    <property type="entry name" value="CYTOCHROME_B561"/>
    <property type="match status" value="1"/>
</dbReference>
<feature type="compositionally biased region" description="Low complexity" evidence="13">
    <location>
        <begin position="180"/>
        <end position="194"/>
    </location>
</feature>
<comment type="subcellular location">
    <subcellularLocation>
        <location evidence="1">Membrane</location>
        <topology evidence="1">Multi-pass membrane protein</topology>
    </subcellularLocation>
</comment>
<dbReference type="InterPro" id="IPR045265">
    <property type="entry name" value="AIR12_DOMON"/>
</dbReference>
<feature type="binding site" description="axial binding residue" evidence="12">
    <location>
        <position position="276"/>
    </location>
    <ligand>
        <name>heme b</name>
        <dbReference type="ChEBI" id="CHEBI:60344"/>
        <label>1</label>
    </ligand>
    <ligandPart>
        <name>Fe</name>
        <dbReference type="ChEBI" id="CHEBI:18248"/>
    </ligandPart>
</feature>
<feature type="transmembrane region" description="Helical" evidence="14">
    <location>
        <begin position="238"/>
        <end position="259"/>
    </location>
</feature>
<keyword evidence="3" id="KW-0349">Heme</keyword>
<sequence length="394" mass="42966">MAWLPLWLTVALLISPARSLTCKSQSFTNNRLYSNCLDLPTLSSYLHWTYDSSNSSLTLAFVAPPAKSNGWIAWGLNPTGTGMAGAQSLLAMRTSDGAVVVKTYNISSYSDVVETPKLSLEVWDQSAEYSGGDLRIFAKMKVPKKASSVNYIWQVGSSVTDGRPVKHEFQPPNLNAKGTLSLTGSQTGTTTTAGSGVGSRTKRKNIHGILNAISWGILFPLGAVIARYARSFESADPAWFYLHVFCQISAYAIGVAGWATGLKLGSESKGIQWSSHRNIGIALFSLATVQIFALFLRPKKEHKYRFYWNIYHHGLGYAIIVLGVLNVFKGLNILKPAEKWKSAYIIAIGALGGIALILEAVTWVVVLRRKKSNKSTKPCDGFNNGQATQRPLAI</sequence>
<keyword evidence="6 15" id="KW-0732">Signal</keyword>
<name>W9S2Q1_9ROSA</name>
<organism evidence="18 19">
    <name type="scientific">Morus notabilis</name>
    <dbReference type="NCBI Taxonomy" id="981085"/>
    <lineage>
        <taxon>Eukaryota</taxon>
        <taxon>Viridiplantae</taxon>
        <taxon>Streptophyta</taxon>
        <taxon>Embryophyta</taxon>
        <taxon>Tracheophyta</taxon>
        <taxon>Spermatophyta</taxon>
        <taxon>Magnoliopsida</taxon>
        <taxon>eudicotyledons</taxon>
        <taxon>Gunneridae</taxon>
        <taxon>Pentapetalae</taxon>
        <taxon>rosids</taxon>
        <taxon>fabids</taxon>
        <taxon>Rosales</taxon>
        <taxon>Moraceae</taxon>
        <taxon>Moreae</taxon>
        <taxon>Morus</taxon>
    </lineage>
</organism>
<keyword evidence="2 11" id="KW-0813">Transport</keyword>
<evidence type="ECO:0000256" key="2">
    <source>
        <dbReference type="ARBA" id="ARBA00022448"/>
    </source>
</evidence>
<feature type="chain" id="PRO_5004930067" description="Cytochrome b561 and DOMON domain-containing protein" evidence="15">
    <location>
        <begin position="20"/>
        <end position="394"/>
    </location>
</feature>
<dbReference type="AlphaFoldDB" id="W9S2Q1"/>
<feature type="binding site" description="axial binding residue" evidence="12">
    <location>
        <position position="243"/>
    </location>
    <ligand>
        <name>heme b</name>
        <dbReference type="ChEBI" id="CHEBI:60344"/>
        <label>1</label>
    </ligand>
    <ligandPart>
        <name>Fe</name>
        <dbReference type="ChEBI" id="CHEBI:18248"/>
    </ligandPart>
</feature>
<keyword evidence="7 11" id="KW-0249">Electron transport</keyword>
<evidence type="ECO:0000256" key="15">
    <source>
        <dbReference type="SAM" id="SignalP"/>
    </source>
</evidence>
<evidence type="ECO:0000256" key="11">
    <source>
        <dbReference type="PIRNR" id="PIRNR037471"/>
    </source>
</evidence>
<evidence type="ECO:0000256" key="13">
    <source>
        <dbReference type="SAM" id="MobiDB-lite"/>
    </source>
</evidence>
<evidence type="ECO:0000256" key="8">
    <source>
        <dbReference type="ARBA" id="ARBA00022989"/>
    </source>
</evidence>
<evidence type="ECO:0000256" key="12">
    <source>
        <dbReference type="PIRSR" id="PIRSR037471-1"/>
    </source>
</evidence>
<dbReference type="KEGG" id="mnt:21398914"/>
<feature type="binding site" description="axial binding residue" evidence="12">
    <location>
        <position position="312"/>
    </location>
    <ligand>
        <name>heme b</name>
        <dbReference type="ChEBI" id="CHEBI:60344"/>
        <label>1</label>
    </ligand>
    <ligandPart>
        <name>Fe</name>
        <dbReference type="ChEBI" id="CHEBI:18248"/>
    </ligandPart>
</feature>
<feature type="transmembrane region" description="Helical" evidence="14">
    <location>
        <begin position="279"/>
        <end position="296"/>
    </location>
</feature>
<evidence type="ECO:0000256" key="7">
    <source>
        <dbReference type="ARBA" id="ARBA00022982"/>
    </source>
</evidence>
<keyword evidence="19" id="KW-1185">Reference proteome</keyword>
<dbReference type="CDD" id="cd09629">
    <property type="entry name" value="DOMON_CIL1_like"/>
    <property type="match status" value="1"/>
</dbReference>
<feature type="compositionally biased region" description="Polar residues" evidence="13">
    <location>
        <begin position="383"/>
        <end position="394"/>
    </location>
</feature>
<keyword evidence="4 14" id="KW-0812">Transmembrane</keyword>
<evidence type="ECO:0000256" key="1">
    <source>
        <dbReference type="ARBA" id="ARBA00004141"/>
    </source>
</evidence>
<dbReference type="GO" id="GO:0016020">
    <property type="term" value="C:membrane"/>
    <property type="evidence" value="ECO:0007669"/>
    <property type="project" value="UniProtKB-SubCell"/>
</dbReference>
<dbReference type="InterPro" id="IPR017214">
    <property type="entry name" value="UCP037471"/>
</dbReference>
<evidence type="ECO:0000256" key="4">
    <source>
        <dbReference type="ARBA" id="ARBA00022692"/>
    </source>
</evidence>
<feature type="transmembrane region" description="Helical" evidence="14">
    <location>
        <begin position="343"/>
        <end position="367"/>
    </location>
</feature>
<dbReference type="EMBL" id="KE344892">
    <property type="protein sequence ID" value="EXB84502.1"/>
    <property type="molecule type" value="Genomic_DNA"/>
</dbReference>
<dbReference type="PANTHER" id="PTHR23130">
    <property type="entry name" value="CYTOCHROME B561 AND DOMON DOMAIN-CONTAINING PROTEIN"/>
    <property type="match status" value="1"/>
</dbReference>
<dbReference type="eggNOG" id="KOG4293">
    <property type="taxonomic scope" value="Eukaryota"/>
</dbReference>
<dbReference type="STRING" id="981085.W9S2Q1"/>
<dbReference type="Pfam" id="PF03188">
    <property type="entry name" value="Cytochrom_B561"/>
    <property type="match status" value="1"/>
</dbReference>
<gene>
    <name evidence="18" type="ORF">L484_015833</name>
</gene>
<evidence type="ECO:0000256" key="9">
    <source>
        <dbReference type="ARBA" id="ARBA00023136"/>
    </source>
</evidence>
<dbReference type="FunFam" id="1.20.120.1770:FF:000007">
    <property type="entry name" value="Cytochrome b561 and DOMON domain-containing protein"/>
    <property type="match status" value="1"/>
</dbReference>
<evidence type="ECO:0000256" key="6">
    <source>
        <dbReference type="ARBA" id="ARBA00022729"/>
    </source>
</evidence>
<dbReference type="Pfam" id="PF04526">
    <property type="entry name" value="DUF568"/>
    <property type="match status" value="1"/>
</dbReference>
<feature type="region of interest" description="Disordered" evidence="13">
    <location>
        <begin position="373"/>
        <end position="394"/>
    </location>
</feature>
<dbReference type="Gene3D" id="1.20.120.1770">
    <property type="match status" value="1"/>
</dbReference>
<evidence type="ECO:0000259" key="17">
    <source>
        <dbReference type="PROSITE" id="PS50939"/>
    </source>
</evidence>
<feature type="domain" description="DOMON" evidence="16">
    <location>
        <begin position="42"/>
        <end position="156"/>
    </location>
</feature>
<evidence type="ECO:0000313" key="18">
    <source>
        <dbReference type="EMBL" id="EXB84502.1"/>
    </source>
</evidence>
<comment type="function">
    <text evidence="10">May act as a catecholamine-responsive trans-membrane electron transporter.</text>
</comment>
<evidence type="ECO:0000259" key="16">
    <source>
        <dbReference type="PROSITE" id="PS50836"/>
    </source>
</evidence>
<evidence type="ECO:0000256" key="10">
    <source>
        <dbReference type="ARBA" id="ARBA00053871"/>
    </source>
</evidence>
<keyword evidence="12" id="KW-0408">Iron</keyword>
<evidence type="ECO:0000313" key="19">
    <source>
        <dbReference type="Proteomes" id="UP000030645"/>
    </source>
</evidence>
<dbReference type="CDD" id="cd08760">
    <property type="entry name" value="Cyt_b561_FRRS1_like"/>
    <property type="match status" value="1"/>
</dbReference>
<dbReference type="PIRSF" id="PIRSF037471">
    <property type="entry name" value="UCP037471"/>
    <property type="match status" value="1"/>
</dbReference>
<dbReference type="Proteomes" id="UP000030645">
    <property type="component" value="Unassembled WGS sequence"/>
</dbReference>
<proteinExistence type="predicted"/>
<dbReference type="PROSITE" id="PS50836">
    <property type="entry name" value="DOMON"/>
    <property type="match status" value="1"/>
</dbReference>
<dbReference type="PANTHER" id="PTHR23130:SF195">
    <property type="entry name" value="CYTOCHROME B561 AND DOMON DOMAIN-CONTAINING PROTEIN"/>
    <property type="match status" value="1"/>
</dbReference>
<feature type="domain" description="Cytochrome b561" evidence="17">
    <location>
        <begin position="171"/>
        <end position="367"/>
    </location>
</feature>
<dbReference type="InterPro" id="IPR006593">
    <property type="entry name" value="Cyt_b561/ferric_Rdtase_TM"/>
</dbReference>
<dbReference type="InterPro" id="IPR005018">
    <property type="entry name" value="DOMON_domain"/>
</dbReference>
<feature type="binding site" description="axial binding residue" evidence="12">
    <location>
        <position position="207"/>
    </location>
    <ligand>
        <name>heme b</name>
        <dbReference type="ChEBI" id="CHEBI:60344"/>
        <label>1</label>
    </ligand>
    <ligandPart>
        <name>Fe</name>
        <dbReference type="ChEBI" id="CHEBI:18248"/>
    </ligandPart>
</feature>
<evidence type="ECO:0000256" key="14">
    <source>
        <dbReference type="SAM" id="Phobius"/>
    </source>
</evidence>
<evidence type="ECO:0000256" key="3">
    <source>
        <dbReference type="ARBA" id="ARBA00022617"/>
    </source>
</evidence>
<dbReference type="OrthoDB" id="2419613at2759"/>
<reference evidence="19" key="1">
    <citation type="submission" date="2013-01" db="EMBL/GenBank/DDBJ databases">
        <title>Draft Genome Sequence of a Mulberry Tree, Morus notabilis C.K. Schneid.</title>
        <authorList>
            <person name="He N."/>
            <person name="Zhao S."/>
        </authorList>
    </citation>
    <scope>NUCLEOTIDE SEQUENCE</scope>
</reference>
<keyword evidence="8 14" id="KW-1133">Transmembrane helix</keyword>
<dbReference type="GO" id="GO:0046872">
    <property type="term" value="F:metal ion binding"/>
    <property type="evidence" value="ECO:0007669"/>
    <property type="project" value="UniProtKB-KW"/>
</dbReference>
<keyword evidence="9 11" id="KW-0472">Membrane</keyword>
<feature type="region of interest" description="Disordered" evidence="13">
    <location>
        <begin position="180"/>
        <end position="199"/>
    </location>
</feature>
<comment type="cofactor">
    <cofactor evidence="11">
        <name>heme b</name>
        <dbReference type="ChEBI" id="CHEBI:60344"/>
    </cofactor>
    <text evidence="11">Binds 2 heme b groups non-covalently.</text>
</comment>
<feature type="signal peptide" evidence="15">
    <location>
        <begin position="1"/>
        <end position="19"/>
    </location>
</feature>
<protein>
    <recommendedName>
        <fullName evidence="11">Cytochrome b561 and DOMON domain-containing protein</fullName>
    </recommendedName>
</protein>
<feature type="transmembrane region" description="Helical" evidence="14">
    <location>
        <begin position="208"/>
        <end position="226"/>
    </location>
</feature>